<dbReference type="OrthoDB" id="2152248at2759"/>
<organism evidence="1 2">
    <name type="scientific">Blyttiomyces helicus</name>
    <dbReference type="NCBI Taxonomy" id="388810"/>
    <lineage>
        <taxon>Eukaryota</taxon>
        <taxon>Fungi</taxon>
        <taxon>Fungi incertae sedis</taxon>
        <taxon>Chytridiomycota</taxon>
        <taxon>Chytridiomycota incertae sedis</taxon>
        <taxon>Chytridiomycetes</taxon>
        <taxon>Chytridiomycetes incertae sedis</taxon>
        <taxon>Blyttiomyces</taxon>
    </lineage>
</organism>
<dbReference type="AlphaFoldDB" id="A0A4P9W554"/>
<feature type="non-terminal residue" evidence="1">
    <location>
        <position position="1"/>
    </location>
</feature>
<evidence type="ECO:0000313" key="1">
    <source>
        <dbReference type="EMBL" id="RKO86028.1"/>
    </source>
</evidence>
<protein>
    <submittedName>
        <fullName evidence="1">Uncharacterized protein</fullName>
    </submittedName>
</protein>
<dbReference type="InterPro" id="IPR029058">
    <property type="entry name" value="AB_hydrolase_fold"/>
</dbReference>
<dbReference type="SUPFAM" id="SSF53474">
    <property type="entry name" value="alpha/beta-Hydrolases"/>
    <property type="match status" value="1"/>
</dbReference>
<keyword evidence="2" id="KW-1185">Reference proteome</keyword>
<accession>A0A4P9W554</accession>
<reference evidence="2" key="1">
    <citation type="journal article" date="2018" name="Nat. Microbiol.">
        <title>Leveraging single-cell genomics to expand the fungal tree of life.</title>
        <authorList>
            <person name="Ahrendt S.R."/>
            <person name="Quandt C.A."/>
            <person name="Ciobanu D."/>
            <person name="Clum A."/>
            <person name="Salamov A."/>
            <person name="Andreopoulos B."/>
            <person name="Cheng J.F."/>
            <person name="Woyke T."/>
            <person name="Pelin A."/>
            <person name="Henrissat B."/>
            <person name="Reynolds N.K."/>
            <person name="Benny G.L."/>
            <person name="Smith M.E."/>
            <person name="James T.Y."/>
            <person name="Grigoriev I.V."/>
        </authorList>
    </citation>
    <scope>NUCLEOTIDE SEQUENCE [LARGE SCALE GENOMIC DNA]</scope>
</reference>
<dbReference type="EMBL" id="KZ998539">
    <property type="protein sequence ID" value="RKO86028.1"/>
    <property type="molecule type" value="Genomic_DNA"/>
</dbReference>
<sequence>HHVDSLAGRPLLLVSGGQDKLVPPKCNRKFVKKCKASYAKAGKEDRFSDELEDEAGHKFTDWMRERTIEWVVRWMVVETSII</sequence>
<gene>
    <name evidence="1" type="ORF">BDK51DRAFT_22150</name>
</gene>
<dbReference type="Gene3D" id="3.40.50.1820">
    <property type="entry name" value="alpha/beta hydrolase"/>
    <property type="match status" value="1"/>
</dbReference>
<evidence type="ECO:0000313" key="2">
    <source>
        <dbReference type="Proteomes" id="UP000269721"/>
    </source>
</evidence>
<name>A0A4P9W554_9FUNG</name>
<dbReference type="Proteomes" id="UP000269721">
    <property type="component" value="Unassembled WGS sequence"/>
</dbReference>
<proteinExistence type="predicted"/>